<keyword evidence="3" id="KW-0813">Transport</keyword>
<name>A0A1I2CZB7_9BACL</name>
<keyword evidence="5 8" id="KW-0812">Transmembrane</keyword>
<organism evidence="9 10">
    <name type="scientific">Paenibacillus catalpae</name>
    <dbReference type="NCBI Taxonomy" id="1045775"/>
    <lineage>
        <taxon>Bacteria</taxon>
        <taxon>Bacillati</taxon>
        <taxon>Bacillota</taxon>
        <taxon>Bacilli</taxon>
        <taxon>Bacillales</taxon>
        <taxon>Paenibacillaceae</taxon>
        <taxon>Paenibacillus</taxon>
    </lineage>
</organism>
<protein>
    <submittedName>
        <fullName evidence="9">Spore germination protein KB</fullName>
    </submittedName>
</protein>
<dbReference type="Proteomes" id="UP000198855">
    <property type="component" value="Unassembled WGS sequence"/>
</dbReference>
<evidence type="ECO:0000256" key="3">
    <source>
        <dbReference type="ARBA" id="ARBA00022448"/>
    </source>
</evidence>
<dbReference type="PANTHER" id="PTHR34975">
    <property type="entry name" value="SPORE GERMINATION PROTEIN A2"/>
    <property type="match status" value="1"/>
</dbReference>
<evidence type="ECO:0000313" key="9">
    <source>
        <dbReference type="EMBL" id="SFE73070.1"/>
    </source>
</evidence>
<feature type="transmembrane region" description="Helical" evidence="8">
    <location>
        <begin position="101"/>
        <end position="128"/>
    </location>
</feature>
<dbReference type="NCBIfam" id="TIGR00912">
    <property type="entry name" value="2A0309"/>
    <property type="match status" value="1"/>
</dbReference>
<evidence type="ECO:0000256" key="4">
    <source>
        <dbReference type="ARBA" id="ARBA00022544"/>
    </source>
</evidence>
<evidence type="ECO:0000313" key="10">
    <source>
        <dbReference type="Proteomes" id="UP000198855"/>
    </source>
</evidence>
<dbReference type="GO" id="GO:0016020">
    <property type="term" value="C:membrane"/>
    <property type="evidence" value="ECO:0007669"/>
    <property type="project" value="UniProtKB-SubCell"/>
</dbReference>
<dbReference type="PANTHER" id="PTHR34975:SF2">
    <property type="entry name" value="SPORE GERMINATION PROTEIN A2"/>
    <property type="match status" value="1"/>
</dbReference>
<feature type="transmembrane region" description="Helical" evidence="8">
    <location>
        <begin position="182"/>
        <end position="201"/>
    </location>
</feature>
<keyword evidence="7 8" id="KW-0472">Membrane</keyword>
<feature type="transmembrane region" description="Helical" evidence="8">
    <location>
        <begin position="338"/>
        <end position="358"/>
    </location>
</feature>
<feature type="transmembrane region" description="Helical" evidence="8">
    <location>
        <begin position="221"/>
        <end position="247"/>
    </location>
</feature>
<evidence type="ECO:0000256" key="7">
    <source>
        <dbReference type="ARBA" id="ARBA00023136"/>
    </source>
</evidence>
<dbReference type="RefSeq" id="WP_091188066.1">
    <property type="nucleotide sequence ID" value="NZ_FOMT01000004.1"/>
</dbReference>
<dbReference type="EMBL" id="FOMT01000004">
    <property type="protein sequence ID" value="SFE73070.1"/>
    <property type="molecule type" value="Genomic_DNA"/>
</dbReference>
<evidence type="ECO:0000256" key="6">
    <source>
        <dbReference type="ARBA" id="ARBA00022989"/>
    </source>
</evidence>
<dbReference type="InterPro" id="IPR004761">
    <property type="entry name" value="Spore_GerAB"/>
</dbReference>
<accession>A0A1I2CZB7</accession>
<feature type="transmembrane region" description="Helical" evidence="8">
    <location>
        <begin position="32"/>
        <end position="54"/>
    </location>
</feature>
<dbReference type="STRING" id="1045775.SAMN05216378_3869"/>
<evidence type="ECO:0000256" key="1">
    <source>
        <dbReference type="ARBA" id="ARBA00004141"/>
    </source>
</evidence>
<feature type="transmembrane region" description="Helical" evidence="8">
    <location>
        <begin position="298"/>
        <end position="318"/>
    </location>
</feature>
<proteinExistence type="inferred from homology"/>
<dbReference type="OrthoDB" id="2840438at2"/>
<evidence type="ECO:0000256" key="2">
    <source>
        <dbReference type="ARBA" id="ARBA00007998"/>
    </source>
</evidence>
<evidence type="ECO:0000256" key="8">
    <source>
        <dbReference type="SAM" id="Phobius"/>
    </source>
</evidence>
<dbReference type="GO" id="GO:0009847">
    <property type="term" value="P:spore germination"/>
    <property type="evidence" value="ECO:0007669"/>
    <property type="project" value="InterPro"/>
</dbReference>
<comment type="subcellular location">
    <subcellularLocation>
        <location evidence="1">Membrane</location>
        <topology evidence="1">Multi-pass membrane protein</topology>
    </subcellularLocation>
</comment>
<feature type="transmembrane region" description="Helical" evidence="8">
    <location>
        <begin position="66"/>
        <end position="89"/>
    </location>
</feature>
<comment type="similarity">
    <text evidence="2">Belongs to the amino acid-polyamine-organocation (APC) superfamily. Spore germination protein (SGP) (TC 2.A.3.9) family.</text>
</comment>
<feature type="transmembrane region" description="Helical" evidence="8">
    <location>
        <begin position="7"/>
        <end position="26"/>
    </location>
</feature>
<reference evidence="10" key="1">
    <citation type="submission" date="2016-10" db="EMBL/GenBank/DDBJ databases">
        <authorList>
            <person name="Varghese N."/>
            <person name="Submissions S."/>
        </authorList>
    </citation>
    <scope>NUCLEOTIDE SEQUENCE [LARGE SCALE GENOMIC DNA]</scope>
    <source>
        <strain evidence="10">CGMCC 1.10784</strain>
    </source>
</reference>
<dbReference type="Pfam" id="PF03845">
    <property type="entry name" value="Spore_permease"/>
    <property type="match status" value="1"/>
</dbReference>
<keyword evidence="4" id="KW-0309">Germination</keyword>
<sequence length="377" mass="42400">MVTLRQIASMVILFLIGSSSLFLLGGKAERDAWMSVGVGVLAGFLVISLVTLQIQRLEPDRNLIEIFKLYFGRVIGFALGFIYVIYFCYKCIRNVREFADLSIMFLLSDTPLSVIMFIICLIGGYAVMGGPGVFFRMAEILLPFLLLIYALIYILLIATGTIDLGRLLPMLEKGFKPVWDAAIPEIISFPFGEMVLFLMFWRYIDRGSFSQVMKVTLNSYLFAGAFITVMNVVIVASLGSLAGWSTVPLLQATTYVSIGDVFERFDPFVALLFFTAVYVKLTAYYLGASLALAYLFRISLRIAAIPVGIGIFFGSFWFKSYMHQVNIGFEQNIKYHFPIFQMYIPVLLLIVMLLRSGVRSRSKHQSQPSSEDSNHAK</sequence>
<dbReference type="AlphaFoldDB" id="A0A1I2CZB7"/>
<evidence type="ECO:0000256" key="5">
    <source>
        <dbReference type="ARBA" id="ARBA00022692"/>
    </source>
</evidence>
<gene>
    <name evidence="9" type="ORF">SAMN05216378_3869</name>
</gene>
<keyword evidence="6 8" id="KW-1133">Transmembrane helix</keyword>
<keyword evidence="10" id="KW-1185">Reference proteome</keyword>
<feature type="transmembrane region" description="Helical" evidence="8">
    <location>
        <begin position="140"/>
        <end position="162"/>
    </location>
</feature>
<feature type="transmembrane region" description="Helical" evidence="8">
    <location>
        <begin position="267"/>
        <end position="286"/>
    </location>
</feature>